<protein>
    <submittedName>
        <fullName evidence="1">Uncharacterized protein</fullName>
    </submittedName>
</protein>
<reference evidence="1" key="1">
    <citation type="submission" date="2018-02" db="EMBL/GenBank/DDBJ databases">
        <title>Rhizophora mucronata_Transcriptome.</title>
        <authorList>
            <person name="Meera S.P."/>
            <person name="Sreeshan A."/>
            <person name="Augustine A."/>
        </authorList>
    </citation>
    <scope>NUCLEOTIDE SEQUENCE</scope>
    <source>
        <tissue evidence="1">Leaf</tissue>
    </source>
</reference>
<name>A0A2P2PF81_RHIMU</name>
<dbReference type="AlphaFoldDB" id="A0A2P2PF81"/>
<accession>A0A2P2PF81</accession>
<evidence type="ECO:0000313" key="1">
    <source>
        <dbReference type="EMBL" id="MBX53398.1"/>
    </source>
</evidence>
<organism evidence="1">
    <name type="scientific">Rhizophora mucronata</name>
    <name type="common">Asiatic mangrove</name>
    <dbReference type="NCBI Taxonomy" id="61149"/>
    <lineage>
        <taxon>Eukaryota</taxon>
        <taxon>Viridiplantae</taxon>
        <taxon>Streptophyta</taxon>
        <taxon>Embryophyta</taxon>
        <taxon>Tracheophyta</taxon>
        <taxon>Spermatophyta</taxon>
        <taxon>Magnoliopsida</taxon>
        <taxon>eudicotyledons</taxon>
        <taxon>Gunneridae</taxon>
        <taxon>Pentapetalae</taxon>
        <taxon>rosids</taxon>
        <taxon>fabids</taxon>
        <taxon>Malpighiales</taxon>
        <taxon>Rhizophoraceae</taxon>
        <taxon>Rhizophora</taxon>
    </lineage>
</organism>
<proteinExistence type="predicted"/>
<dbReference type="EMBL" id="GGEC01072914">
    <property type="protein sequence ID" value="MBX53398.1"/>
    <property type="molecule type" value="Transcribed_RNA"/>
</dbReference>
<sequence length="71" mass="8439">MTKRNEQEKCFLAFDHRKNYEKLIYIQLPSRCYKSLIVFLLIQFYFIRLPSCHVESNTKVYTAAMISCVPG</sequence>